<dbReference type="InParanoid" id="A0A1X7VP31"/>
<evidence type="ECO:0000256" key="3">
    <source>
        <dbReference type="SAM" id="MobiDB-lite"/>
    </source>
</evidence>
<accession>A0A1X7VP31</accession>
<evidence type="ECO:0000256" key="2">
    <source>
        <dbReference type="ARBA" id="ARBA00023306"/>
    </source>
</evidence>
<dbReference type="PANTHER" id="PTHR12634">
    <property type="entry name" value="SIT4 YEAST -ASSOCIATING PROTEIN-RELATED"/>
    <property type="match status" value="1"/>
</dbReference>
<organism evidence="4">
    <name type="scientific">Amphimedon queenslandica</name>
    <name type="common">Sponge</name>
    <dbReference type="NCBI Taxonomy" id="400682"/>
    <lineage>
        <taxon>Eukaryota</taxon>
        <taxon>Metazoa</taxon>
        <taxon>Porifera</taxon>
        <taxon>Demospongiae</taxon>
        <taxon>Heteroscleromorpha</taxon>
        <taxon>Haplosclerida</taxon>
        <taxon>Niphatidae</taxon>
        <taxon>Amphimedon</taxon>
    </lineage>
</organism>
<dbReference type="GO" id="GO:0019903">
    <property type="term" value="F:protein phosphatase binding"/>
    <property type="evidence" value="ECO:0007669"/>
    <property type="project" value="InterPro"/>
</dbReference>
<name>A0A1X7VP31_AMPQE</name>
<feature type="compositionally biased region" description="Acidic residues" evidence="3">
    <location>
        <begin position="860"/>
        <end position="869"/>
    </location>
</feature>
<feature type="region of interest" description="Disordered" evidence="3">
    <location>
        <begin position="730"/>
        <end position="773"/>
    </location>
</feature>
<dbReference type="SUPFAM" id="SSF48371">
    <property type="entry name" value="ARM repeat"/>
    <property type="match status" value="1"/>
</dbReference>
<feature type="region of interest" description="Disordered" evidence="3">
    <location>
        <begin position="800"/>
        <end position="934"/>
    </location>
</feature>
<dbReference type="OMA" id="THEESNW"/>
<proteinExistence type="inferred from homology"/>
<dbReference type="EnsemblMetazoa" id="Aqu2.1.41649_001">
    <property type="protein sequence ID" value="Aqu2.1.41649_001"/>
    <property type="gene ID" value="Aqu2.1.41649"/>
</dbReference>
<feature type="compositionally biased region" description="Low complexity" evidence="3">
    <location>
        <begin position="802"/>
        <end position="814"/>
    </location>
</feature>
<dbReference type="OrthoDB" id="295029at2759"/>
<dbReference type="FunCoup" id="A0A1X7VP31">
    <property type="interactions" value="826"/>
</dbReference>
<dbReference type="PANTHER" id="PTHR12634:SF8">
    <property type="entry name" value="FIERY MOUNTAIN, ISOFORM D"/>
    <property type="match status" value="1"/>
</dbReference>
<dbReference type="GO" id="GO:0019888">
    <property type="term" value="F:protein phosphatase regulator activity"/>
    <property type="evidence" value="ECO:0007669"/>
    <property type="project" value="TreeGrafter"/>
</dbReference>
<feature type="compositionally biased region" description="Low complexity" evidence="3">
    <location>
        <begin position="833"/>
        <end position="843"/>
    </location>
</feature>
<feature type="region of interest" description="Disordered" evidence="3">
    <location>
        <begin position="666"/>
        <end position="706"/>
    </location>
</feature>
<feature type="compositionally biased region" description="Basic and acidic residues" evidence="3">
    <location>
        <begin position="684"/>
        <end position="694"/>
    </location>
</feature>
<sequence>MFWKINFRPTSAIDGLLDKEDCTLNEILDEDDVLQEVKSQNKKLVEFLQKEDNLETLVKYACVVSEPDLEDKYKFKYPHLACEILTADVFTIVEGLATAEKFLPMLWKFLHDEPPLNPLIASFNSKILAMLLGQRTTLFLEYIQKIEGFVDHFLKHLGTSAIMDLLLQMIAAPEGDQGRQDVAMWLSDEGVIEKLIDFVTTSSSVDQCVNSSQALCDILRISRESAQMSGPGPLLKTLENEETIKRLLDNMFSVDDPPDWVIINGTYVLLTALEKRNYGSGYSPTFSRSYPQSGATGGGGEEALPVDQSTEKIITNIVPCVKLFHNLLNRKPQCETMVTTVGVLDPPLGNMRLQVVRLFSALLYSHDTRIQKEIILNSTLTVLLDLFFQYPWNNFLHTQVESCIIAGLASVSPVTMEMDNGTGQPNNTTTLRQHLLSDSKLVQRLLDGARTNQELIGSSEIDGTRLGFMGHLVRMANQISGNDRLGNMGGVLERAREEAATTTATVDDERLQGELDRDTYEKWTEFISGPIAEMNKKNDTNLGGSRALTSSIDDSDEEFDPLNMGPDNEFEKAFQQYQDSRFSTILIEDFGLNDGLDPAPVSYSNTYTALTSINCTVEADEVHTQLMAGFEACCSERIHPFDDTDSEDEEESSPWAEKEISFVSSLGQRSLISTSEEDDEDETNKEKGRRREFPTESSDDEDSLKLMGGKDRLIIVEGKERNSEPNEIGVISWKSEFSTDEDLSRPDPNDWTQEPAPATTGGGGGGADEKNWADFSTFSTGQVKEDTVVSVTYVSVKELESESASTSVVTSSASIQVSGEGGVSGRVDQYTRISSTGSIGSVGSEEDMILDNNLLQSNEREEEEEEGGADSDHSSGNNSSDEDRSVNYGVTDGDSGNPLLLNESSDVSIEETETTPTNNEEKIIEGVVTESSNS</sequence>
<dbReference type="KEGG" id="aqu:100642087"/>
<dbReference type="eggNOG" id="KOG2073">
    <property type="taxonomic scope" value="Eukaryota"/>
</dbReference>
<dbReference type="GO" id="GO:0005634">
    <property type="term" value="C:nucleus"/>
    <property type="evidence" value="ECO:0007669"/>
    <property type="project" value="TreeGrafter"/>
</dbReference>
<protein>
    <submittedName>
        <fullName evidence="4">Uncharacterized protein</fullName>
    </submittedName>
</protein>
<dbReference type="AlphaFoldDB" id="A0A1X7VP31"/>
<comment type="similarity">
    <text evidence="1">Belongs to the SAPS family.</text>
</comment>
<dbReference type="EnsemblMetazoa" id="XM_020005630.1">
    <property type="protein sequence ID" value="XP_019861189.1"/>
    <property type="gene ID" value="LOC100642087"/>
</dbReference>
<dbReference type="InterPro" id="IPR016024">
    <property type="entry name" value="ARM-type_fold"/>
</dbReference>
<keyword evidence="5" id="KW-1185">Reference proteome</keyword>
<dbReference type="Proteomes" id="UP000007879">
    <property type="component" value="Unassembled WGS sequence"/>
</dbReference>
<evidence type="ECO:0000313" key="4">
    <source>
        <dbReference type="EnsemblMetazoa" id="Aqu2.1.41649_001"/>
    </source>
</evidence>
<reference evidence="5" key="1">
    <citation type="journal article" date="2010" name="Nature">
        <title>The Amphimedon queenslandica genome and the evolution of animal complexity.</title>
        <authorList>
            <person name="Srivastava M."/>
            <person name="Simakov O."/>
            <person name="Chapman J."/>
            <person name="Fahey B."/>
            <person name="Gauthier M.E."/>
            <person name="Mitros T."/>
            <person name="Richards G.S."/>
            <person name="Conaco C."/>
            <person name="Dacre M."/>
            <person name="Hellsten U."/>
            <person name="Larroux C."/>
            <person name="Putnam N.H."/>
            <person name="Stanke M."/>
            <person name="Adamska M."/>
            <person name="Darling A."/>
            <person name="Degnan S.M."/>
            <person name="Oakley T.H."/>
            <person name="Plachetzki D.C."/>
            <person name="Zhai Y."/>
            <person name="Adamski M."/>
            <person name="Calcino A."/>
            <person name="Cummins S.F."/>
            <person name="Goodstein D.M."/>
            <person name="Harris C."/>
            <person name="Jackson D.J."/>
            <person name="Leys S.P."/>
            <person name="Shu S."/>
            <person name="Woodcroft B.J."/>
            <person name="Vervoort M."/>
            <person name="Kosik K.S."/>
            <person name="Manning G."/>
            <person name="Degnan B.M."/>
            <person name="Rokhsar D.S."/>
        </authorList>
    </citation>
    <scope>NUCLEOTIDE SEQUENCE [LARGE SCALE GENOMIC DNA]</scope>
</reference>
<dbReference type="STRING" id="400682.A0A1X7VP31"/>
<dbReference type="GO" id="GO:0005829">
    <property type="term" value="C:cytosol"/>
    <property type="evidence" value="ECO:0007669"/>
    <property type="project" value="TreeGrafter"/>
</dbReference>
<reference evidence="4" key="2">
    <citation type="submission" date="2017-05" db="UniProtKB">
        <authorList>
            <consortium name="EnsemblMetazoa"/>
        </authorList>
    </citation>
    <scope>IDENTIFICATION</scope>
</reference>
<evidence type="ECO:0000313" key="5">
    <source>
        <dbReference type="Proteomes" id="UP000007879"/>
    </source>
</evidence>
<dbReference type="InterPro" id="IPR007587">
    <property type="entry name" value="SAPS"/>
</dbReference>
<gene>
    <name evidence="4" type="primary">100642087</name>
</gene>
<keyword evidence="2" id="KW-0131">Cell cycle</keyword>
<dbReference type="Pfam" id="PF04499">
    <property type="entry name" value="SAPS"/>
    <property type="match status" value="1"/>
</dbReference>
<evidence type="ECO:0000256" key="1">
    <source>
        <dbReference type="ARBA" id="ARBA00006180"/>
    </source>
</evidence>